<name>A0A2K6NK91_RHIRO</name>
<dbReference type="GO" id="GO:0010765">
    <property type="term" value="P:positive regulation of sodium ion transport"/>
    <property type="evidence" value="ECO:0007669"/>
    <property type="project" value="Ensembl"/>
</dbReference>
<dbReference type="GO" id="GO:0042393">
    <property type="term" value="F:histone binding"/>
    <property type="evidence" value="ECO:0007669"/>
    <property type="project" value="Ensembl"/>
</dbReference>
<feature type="compositionally biased region" description="Pro residues" evidence="6">
    <location>
        <begin position="570"/>
        <end position="580"/>
    </location>
</feature>
<keyword evidence="10" id="KW-1185">Reference proteome</keyword>
<sequence>MPWLPEEPTGEGNIAPRRRGGLCSRAPPARYPGPQSLGSLFALLTRPSRQPDSWVPVSPGGVGRPSAAASPSQPLRETLSSRPKRRGRGNKAACGRGRREGPRARHPRRGREPAADWAAPPVTLARTPPLRRRRPRPHSAHRHTHVDPARRRLGGSAGGSVRGWDREGPDAPPHVAQWRPGISSLESNSFFPEQSGFCISSQASRKLARRQPLRAAGPPRPQPAAPGQEVRAGAVGPEQQRDARFRPARLRRRPRRPHNPLLAPGTGGAGRAGGNNFLFGRLYPSPFAAGRARREKDVASSSRQPSEIPCVHRSEGRSWEEAFGPTPLTSLPDPTAGTLVLWSAASCYGIVQVPTGPWFCRKCESQERAARVRCELCPHKDGALKRTDNGGWAHVVCALYIPEVQFANVLTMEPIVLQYVPHDRFNKTCYICEEQGRESKAASGACMTCNRHGCRQAFHVTCAQMAGLLCEEEVLEVDNVKYCGYCKYHFSKMKTSRHSSGGGGGGTGGGGGSGGSMGGGGSGFISGRRSRSASPSAQQEKHPTHHERGQKKSRKDKERLKQKHKKRPESPPSILTPPVVPTADKVSSSASSSSHHEASTQETSESSRDSKGKKSSSHSLSHKGKKLSSGKGVSSFTSASSSSSSSSSSGGPFQPAVSSLQSSPDFSAFPKLEQPEEDKYSKPTAPAPSAPPSPSAPEPPKADLFEQKVVFSGFGPIMRFSTTTSSSGRARAPSPGDYKSPHVTGSGASAGTHKRMPALSATPVPADETPETGLKEKKHKASKRSRHGPGRPKGSRNKEGTGGPAAPSLPSAQLAGFTATAASPFSGGSLVSSGLGGLTSRTFGPSGSLPSLSLESPLLGAGIYTSNKDPISHSGGMLRAVCSTPLSSSLLGPPGTSALPRLSRSPFTSTLPSSSASISTTQVFSLAGSTFSLPSTHIFGTPMGAVNPLLAQAESSHTEPDLEDCSFRCRGTSPQESLSSMSPISSLPALFDQTASAPCGGGQLDPAAPGTTNMEQLLEKQGDGEAGVNIVEMLKALHALQKENQRLQEQILSLTAKKERLQILNVQLSVPFPALPAALPAANGPVPGPYGLPPQAGSSDSLSTSKSPPGKSSLGLENSLSTSSEDPHSGCPSRSSSSLSFHSTPPPLPLLQQSPATLPLALPGAPAPLPPQPQNGLGRAPGAAGLGAMPMAEGLLGGLAGSGGLPLNGLLGGLNGAAAPNPASLSQAGGAPTLQLPGCLNSLTEQQRHLLQQQEQQLQQLQQLLASPQLTPEHQTVVYQMIQQIQQKRELQRLQMAGGSQLPMASLLAGSSTPLLSAGTPGLLPTASAPPLLPAGALVAPSLGNNTSLMAAAAAAAAVAAAGGPPVLTAQTNPFLSLSGADGSGGGPKGGTADKGASVNQEKG</sequence>
<dbReference type="GO" id="GO:0070295">
    <property type="term" value="P:renal water absorption"/>
    <property type="evidence" value="ECO:0007669"/>
    <property type="project" value="Ensembl"/>
</dbReference>
<gene>
    <name evidence="9" type="primary">MLLT6</name>
</gene>
<dbReference type="GO" id="GO:0045944">
    <property type="term" value="P:positive regulation of transcription by RNA polymerase II"/>
    <property type="evidence" value="ECO:0007669"/>
    <property type="project" value="Ensembl"/>
</dbReference>
<keyword evidence="3" id="KW-0862">Zinc</keyword>
<feature type="compositionally biased region" description="Low complexity" evidence="6">
    <location>
        <begin position="1150"/>
        <end position="1164"/>
    </location>
</feature>
<dbReference type="Pfam" id="PF13832">
    <property type="entry name" value="zf-HC5HC2H_2"/>
    <property type="match status" value="1"/>
</dbReference>
<feature type="compositionally biased region" description="Low complexity" evidence="6">
    <location>
        <begin position="1098"/>
        <end position="1107"/>
    </location>
</feature>
<feature type="compositionally biased region" description="Polar residues" evidence="6">
    <location>
        <begin position="656"/>
        <end position="665"/>
    </location>
</feature>
<feature type="region of interest" description="Disordered" evidence="6">
    <location>
        <begin position="1086"/>
        <end position="1182"/>
    </location>
</feature>
<evidence type="ECO:0000313" key="10">
    <source>
        <dbReference type="Proteomes" id="UP000233200"/>
    </source>
</evidence>
<evidence type="ECO:0000256" key="6">
    <source>
        <dbReference type="SAM" id="MobiDB-lite"/>
    </source>
</evidence>
<dbReference type="FunFam" id="3.30.40.10:FF:000042">
    <property type="entry name" value="protein AF-10 isoform X1"/>
    <property type="match status" value="1"/>
</dbReference>
<dbReference type="InterPro" id="IPR019787">
    <property type="entry name" value="Znf_PHD-finger"/>
</dbReference>
<proteinExistence type="predicted"/>
<feature type="region of interest" description="Disordered" evidence="6">
    <location>
        <begin position="1"/>
        <end position="37"/>
    </location>
</feature>
<feature type="domain" description="PHD-type" evidence="8">
    <location>
        <begin position="371"/>
        <end position="490"/>
    </location>
</feature>
<dbReference type="GO" id="GO:0005634">
    <property type="term" value="C:nucleus"/>
    <property type="evidence" value="ECO:0007669"/>
    <property type="project" value="TreeGrafter"/>
</dbReference>
<dbReference type="PANTHER" id="PTHR13793">
    <property type="entry name" value="PHD FINGER PROTEINS"/>
    <property type="match status" value="1"/>
</dbReference>
<accession>A0A2K6NK91</accession>
<feature type="region of interest" description="Disordered" evidence="6">
    <location>
        <begin position="1371"/>
        <end position="1404"/>
    </location>
</feature>
<feature type="compositionally biased region" description="Basic residues" evidence="6">
    <location>
        <begin position="776"/>
        <end position="795"/>
    </location>
</feature>
<evidence type="ECO:0000256" key="4">
    <source>
        <dbReference type="PROSITE-ProRule" id="PRU00146"/>
    </source>
</evidence>
<feature type="compositionally biased region" description="Polar residues" evidence="6">
    <location>
        <begin position="69"/>
        <end position="81"/>
    </location>
</feature>
<evidence type="ECO:0000259" key="7">
    <source>
        <dbReference type="PROSITE" id="PS50016"/>
    </source>
</evidence>
<feature type="compositionally biased region" description="Basic residues" evidence="6">
    <location>
        <begin position="613"/>
        <end position="628"/>
    </location>
</feature>
<evidence type="ECO:0000256" key="3">
    <source>
        <dbReference type="ARBA" id="ARBA00022833"/>
    </source>
</evidence>
<keyword evidence="1" id="KW-0479">Metal-binding</keyword>
<dbReference type="CDD" id="cd15709">
    <property type="entry name" value="ePHD_AF17"/>
    <property type="match status" value="1"/>
</dbReference>
<organism evidence="9 10">
    <name type="scientific">Rhinopithecus roxellana</name>
    <name type="common">Golden snub-nosed monkey</name>
    <name type="synonym">Pygathrix roxellana</name>
    <dbReference type="NCBI Taxonomy" id="61622"/>
    <lineage>
        <taxon>Eukaryota</taxon>
        <taxon>Metazoa</taxon>
        <taxon>Chordata</taxon>
        <taxon>Craniata</taxon>
        <taxon>Vertebrata</taxon>
        <taxon>Euteleostomi</taxon>
        <taxon>Mammalia</taxon>
        <taxon>Eutheria</taxon>
        <taxon>Euarchontoglires</taxon>
        <taxon>Primates</taxon>
        <taxon>Haplorrhini</taxon>
        <taxon>Catarrhini</taxon>
        <taxon>Cercopithecidae</taxon>
        <taxon>Colobinae</taxon>
        <taxon>Rhinopithecus</taxon>
    </lineage>
</organism>
<dbReference type="Proteomes" id="UP000233200">
    <property type="component" value="Unplaced"/>
</dbReference>
<dbReference type="GO" id="GO:0031491">
    <property type="term" value="F:nucleosome binding"/>
    <property type="evidence" value="ECO:0007669"/>
    <property type="project" value="Ensembl"/>
</dbReference>
<dbReference type="PANTHER" id="PTHR13793:SF90">
    <property type="entry name" value="PROTEIN AF-17"/>
    <property type="match status" value="1"/>
</dbReference>
<dbReference type="GO" id="GO:0006325">
    <property type="term" value="P:chromatin organization"/>
    <property type="evidence" value="ECO:0007669"/>
    <property type="project" value="Ensembl"/>
</dbReference>
<evidence type="ECO:0000313" key="9">
    <source>
        <dbReference type="Ensembl" id="ENSRROP00000004693.1"/>
    </source>
</evidence>
<feature type="compositionally biased region" description="Low complexity" evidence="6">
    <location>
        <begin position="1129"/>
        <end position="1143"/>
    </location>
</feature>
<evidence type="ECO:0000259" key="8">
    <source>
        <dbReference type="PROSITE" id="PS51805"/>
    </source>
</evidence>
<feature type="compositionally biased region" description="Pro residues" evidence="6">
    <location>
        <begin position="685"/>
        <end position="699"/>
    </location>
</feature>
<dbReference type="InterPro" id="IPR001965">
    <property type="entry name" value="Znf_PHD"/>
</dbReference>
<protein>
    <submittedName>
        <fullName evidence="9">MLLT6, PHD finger containing</fullName>
    </submittedName>
</protein>
<dbReference type="Gene3D" id="3.30.40.10">
    <property type="entry name" value="Zinc/RING finger domain, C3HC4 (zinc finger)"/>
    <property type="match status" value="1"/>
</dbReference>
<feature type="compositionally biased region" description="Low complexity" evidence="6">
    <location>
        <begin position="721"/>
        <end position="736"/>
    </location>
</feature>
<feature type="compositionally biased region" description="Basic and acidic residues" evidence="6">
    <location>
        <begin position="594"/>
        <end position="612"/>
    </location>
</feature>
<feature type="region of interest" description="Disordered" evidence="6">
    <location>
        <begin position="202"/>
        <end position="270"/>
    </location>
</feature>
<dbReference type="GO" id="GO:0035812">
    <property type="term" value="P:renal sodium excretion"/>
    <property type="evidence" value="ECO:0007669"/>
    <property type="project" value="Ensembl"/>
</dbReference>
<dbReference type="Ensembl" id="ENSRROT00000021557.1">
    <property type="protein sequence ID" value="ENSRROP00000004693.1"/>
    <property type="gene ID" value="ENSRROG00000019386.1"/>
</dbReference>
<feature type="coiled-coil region" evidence="5">
    <location>
        <begin position="1030"/>
        <end position="1064"/>
    </location>
</feature>
<feature type="region of interest" description="Disordered" evidence="6">
    <location>
        <begin position="494"/>
        <end position="811"/>
    </location>
</feature>
<dbReference type="PROSITE" id="PS51805">
    <property type="entry name" value="EPHD"/>
    <property type="match status" value="1"/>
</dbReference>
<feature type="compositionally biased region" description="Basic residues" evidence="6">
    <location>
        <begin position="246"/>
        <end position="258"/>
    </location>
</feature>
<feature type="compositionally biased region" description="Low complexity" evidence="6">
    <location>
        <begin position="118"/>
        <end position="128"/>
    </location>
</feature>
<evidence type="ECO:0000256" key="5">
    <source>
        <dbReference type="SAM" id="Coils"/>
    </source>
</evidence>
<dbReference type="PROSITE" id="PS50016">
    <property type="entry name" value="ZF_PHD_2"/>
    <property type="match status" value="1"/>
</dbReference>
<dbReference type="OMA" id="NGVQTCP"/>
<dbReference type="GO" id="GO:0008270">
    <property type="term" value="F:zinc ion binding"/>
    <property type="evidence" value="ECO:0007669"/>
    <property type="project" value="UniProtKB-KW"/>
</dbReference>
<dbReference type="GO" id="GO:0036359">
    <property type="term" value="P:renal potassium excretion"/>
    <property type="evidence" value="ECO:0007669"/>
    <property type="project" value="Ensembl"/>
</dbReference>
<dbReference type="GeneTree" id="ENSGT00940000158572"/>
<feature type="compositionally biased region" description="Basic residues" evidence="6">
    <location>
        <begin position="543"/>
        <end position="567"/>
    </location>
</feature>
<dbReference type="SMART" id="SM00249">
    <property type="entry name" value="PHD"/>
    <property type="match status" value="1"/>
</dbReference>
<feature type="compositionally biased region" description="Low complexity" evidence="6">
    <location>
        <begin position="629"/>
        <end position="651"/>
    </location>
</feature>
<keyword evidence="5" id="KW-0175">Coiled coil</keyword>
<feature type="domain" description="PHD-type" evidence="7">
    <location>
        <begin position="426"/>
        <end position="489"/>
    </location>
</feature>
<evidence type="ECO:0000256" key="1">
    <source>
        <dbReference type="ARBA" id="ARBA00022723"/>
    </source>
</evidence>
<dbReference type="InterPro" id="IPR013083">
    <property type="entry name" value="Znf_RING/FYVE/PHD"/>
</dbReference>
<dbReference type="InterPro" id="IPR034732">
    <property type="entry name" value="EPHD"/>
</dbReference>
<keyword evidence="2 4" id="KW-0863">Zinc-finger</keyword>
<feature type="compositionally biased region" description="Basic residues" evidence="6">
    <location>
        <begin position="129"/>
        <end position="144"/>
    </location>
</feature>
<reference evidence="9" key="2">
    <citation type="submission" date="2025-09" db="UniProtKB">
        <authorList>
            <consortium name="Ensembl"/>
        </authorList>
    </citation>
    <scope>IDENTIFICATION</scope>
</reference>
<feature type="compositionally biased region" description="Gly residues" evidence="6">
    <location>
        <begin position="500"/>
        <end position="524"/>
    </location>
</feature>
<feature type="compositionally biased region" description="Polar residues" evidence="6">
    <location>
        <begin position="1115"/>
        <end position="1124"/>
    </location>
</feature>
<reference evidence="9" key="1">
    <citation type="submission" date="2025-08" db="UniProtKB">
        <authorList>
            <consortium name="Ensembl"/>
        </authorList>
    </citation>
    <scope>IDENTIFICATION</scope>
</reference>
<dbReference type="STRING" id="61622.ENSRROP00000004693"/>
<dbReference type="GO" id="GO:0035811">
    <property type="term" value="P:negative regulation of urine volume"/>
    <property type="evidence" value="ECO:0007669"/>
    <property type="project" value="Ensembl"/>
</dbReference>
<feature type="region of interest" description="Disordered" evidence="6">
    <location>
        <begin position="49"/>
        <end position="179"/>
    </location>
</feature>
<evidence type="ECO:0000256" key="2">
    <source>
        <dbReference type="ARBA" id="ARBA00022771"/>
    </source>
</evidence>
<dbReference type="InterPro" id="IPR050701">
    <property type="entry name" value="Histone_Mod_Regulator"/>
</dbReference>